<proteinExistence type="inferred from homology"/>
<evidence type="ECO:0000256" key="1">
    <source>
        <dbReference type="ARBA" id="ARBA00004141"/>
    </source>
</evidence>
<keyword evidence="7 8" id="KW-0472">Membrane</keyword>
<dbReference type="Proteomes" id="UP000621560">
    <property type="component" value="Unassembled WGS sequence"/>
</dbReference>
<protein>
    <submittedName>
        <fullName evidence="9">GerAB/ArcD/ProY family transporter</fullName>
    </submittedName>
</protein>
<evidence type="ECO:0000313" key="9">
    <source>
        <dbReference type="EMBL" id="MBD2846706.1"/>
    </source>
</evidence>
<feature type="transmembrane region" description="Helical" evidence="8">
    <location>
        <begin position="267"/>
        <end position="287"/>
    </location>
</feature>
<feature type="transmembrane region" description="Helical" evidence="8">
    <location>
        <begin position="144"/>
        <end position="162"/>
    </location>
</feature>
<evidence type="ECO:0000256" key="8">
    <source>
        <dbReference type="SAM" id="Phobius"/>
    </source>
</evidence>
<feature type="transmembrane region" description="Helical" evidence="8">
    <location>
        <begin position="330"/>
        <end position="351"/>
    </location>
</feature>
<evidence type="ECO:0000256" key="2">
    <source>
        <dbReference type="ARBA" id="ARBA00007998"/>
    </source>
</evidence>
<evidence type="ECO:0000256" key="3">
    <source>
        <dbReference type="ARBA" id="ARBA00022448"/>
    </source>
</evidence>
<dbReference type="PANTHER" id="PTHR34975">
    <property type="entry name" value="SPORE GERMINATION PROTEIN A2"/>
    <property type="match status" value="1"/>
</dbReference>
<gene>
    <name evidence="9" type="ORF">IDH44_16035</name>
</gene>
<comment type="similarity">
    <text evidence="2">Belongs to the amino acid-polyamine-organocation (APC) superfamily. Spore germination protein (SGP) (TC 2.A.3.9) family.</text>
</comment>
<feature type="transmembrane region" description="Helical" evidence="8">
    <location>
        <begin position="82"/>
        <end position="104"/>
    </location>
</feature>
<dbReference type="EMBL" id="JACXIZ010000027">
    <property type="protein sequence ID" value="MBD2846706.1"/>
    <property type="molecule type" value="Genomic_DNA"/>
</dbReference>
<dbReference type="Pfam" id="PF03845">
    <property type="entry name" value="Spore_permease"/>
    <property type="match status" value="1"/>
</dbReference>
<evidence type="ECO:0000256" key="6">
    <source>
        <dbReference type="ARBA" id="ARBA00022989"/>
    </source>
</evidence>
<keyword evidence="10" id="KW-1185">Reference proteome</keyword>
<keyword evidence="5 8" id="KW-0812">Transmembrane</keyword>
<feature type="transmembrane region" description="Helical" evidence="8">
    <location>
        <begin position="212"/>
        <end position="236"/>
    </location>
</feature>
<keyword evidence="3" id="KW-0813">Transport</keyword>
<organism evidence="9 10">
    <name type="scientific">Paenibacillus sabuli</name>
    <dbReference type="NCBI Taxonomy" id="2772509"/>
    <lineage>
        <taxon>Bacteria</taxon>
        <taxon>Bacillati</taxon>
        <taxon>Bacillota</taxon>
        <taxon>Bacilli</taxon>
        <taxon>Bacillales</taxon>
        <taxon>Paenibacillaceae</taxon>
        <taxon>Paenibacillus</taxon>
    </lineage>
</organism>
<evidence type="ECO:0000313" key="10">
    <source>
        <dbReference type="Proteomes" id="UP000621560"/>
    </source>
</evidence>
<name>A0A927GSW2_9BACL</name>
<evidence type="ECO:0000256" key="4">
    <source>
        <dbReference type="ARBA" id="ARBA00022544"/>
    </source>
</evidence>
<dbReference type="GO" id="GO:0009847">
    <property type="term" value="P:spore germination"/>
    <property type="evidence" value="ECO:0007669"/>
    <property type="project" value="InterPro"/>
</dbReference>
<sequence>MNETITRFQFFSILLLSGLGMLPVALTGWLGHLEGDAWVPVAASAAAGVLGLLVAHGASVATGSLTLAEWAVARLGKLFGGCYVLLLAAALYLWGCITFLEHWYMMAYMQFSNTPFWLPGLFVLLVIGYMLSNGVASWARVFQLLLVPVMTVLFVLLAAQLWRADFGRLLPLGAGISRVGAADYAVSAFLLHGYVGYYFFRARTAPREGLFGAGLLAMSLSLIVLLLLVLLPIAVFDGRTSALFAYPFLESLRTVNVTALPLERVGFLLPLLLLVTSLCAMAVALHATMTSVCALFTRLNRRWTLIALLALFVPLLILEPSRSALRIATLWWLPAPLLLVLAVPLAMWPFAARSRGAAR</sequence>
<dbReference type="AlphaFoldDB" id="A0A927GSW2"/>
<evidence type="ECO:0000256" key="7">
    <source>
        <dbReference type="ARBA" id="ARBA00023136"/>
    </source>
</evidence>
<feature type="transmembrane region" description="Helical" evidence="8">
    <location>
        <begin position="182"/>
        <end position="200"/>
    </location>
</feature>
<dbReference type="RefSeq" id="WP_190919348.1">
    <property type="nucleotide sequence ID" value="NZ_JACXIZ010000027.1"/>
</dbReference>
<keyword evidence="6 8" id="KW-1133">Transmembrane helix</keyword>
<dbReference type="GO" id="GO:0016020">
    <property type="term" value="C:membrane"/>
    <property type="evidence" value="ECO:0007669"/>
    <property type="project" value="UniProtKB-SubCell"/>
</dbReference>
<feature type="transmembrane region" description="Helical" evidence="8">
    <location>
        <begin position="299"/>
        <end position="318"/>
    </location>
</feature>
<feature type="transmembrane region" description="Helical" evidence="8">
    <location>
        <begin position="12"/>
        <end position="31"/>
    </location>
</feature>
<reference evidence="9" key="1">
    <citation type="submission" date="2020-09" db="EMBL/GenBank/DDBJ databases">
        <title>A novel bacterium of genus Paenibacillus, isolated from South China Sea.</title>
        <authorList>
            <person name="Huang H."/>
            <person name="Mo K."/>
            <person name="Hu Y."/>
        </authorList>
    </citation>
    <scope>NUCLEOTIDE SEQUENCE</scope>
    <source>
        <strain evidence="9">IB182496</strain>
    </source>
</reference>
<comment type="subcellular location">
    <subcellularLocation>
        <location evidence="1">Membrane</location>
        <topology evidence="1">Multi-pass membrane protein</topology>
    </subcellularLocation>
</comment>
<comment type="caution">
    <text evidence="9">The sequence shown here is derived from an EMBL/GenBank/DDBJ whole genome shotgun (WGS) entry which is preliminary data.</text>
</comment>
<accession>A0A927GSW2</accession>
<dbReference type="PANTHER" id="PTHR34975:SF2">
    <property type="entry name" value="SPORE GERMINATION PROTEIN A2"/>
    <property type="match status" value="1"/>
</dbReference>
<feature type="transmembrane region" description="Helical" evidence="8">
    <location>
        <begin position="116"/>
        <end position="132"/>
    </location>
</feature>
<dbReference type="InterPro" id="IPR004761">
    <property type="entry name" value="Spore_GerAB"/>
</dbReference>
<keyword evidence="4" id="KW-0309">Germination</keyword>
<feature type="transmembrane region" description="Helical" evidence="8">
    <location>
        <begin position="37"/>
        <end position="61"/>
    </location>
</feature>
<evidence type="ECO:0000256" key="5">
    <source>
        <dbReference type="ARBA" id="ARBA00022692"/>
    </source>
</evidence>